<dbReference type="SUPFAM" id="SSF53474">
    <property type="entry name" value="alpha/beta-Hydrolases"/>
    <property type="match status" value="1"/>
</dbReference>
<dbReference type="PANTHER" id="PTHR43329">
    <property type="entry name" value="EPOXIDE HYDROLASE"/>
    <property type="match status" value="1"/>
</dbReference>
<evidence type="ECO:0000259" key="2">
    <source>
        <dbReference type="Pfam" id="PF00561"/>
    </source>
</evidence>
<protein>
    <submittedName>
        <fullName evidence="3">Alpha/beta hydrolase</fullName>
    </submittedName>
</protein>
<evidence type="ECO:0000313" key="3">
    <source>
        <dbReference type="EMBL" id="RXZ32045.1"/>
    </source>
</evidence>
<dbReference type="InterPro" id="IPR029058">
    <property type="entry name" value="AB_hydrolase_fold"/>
</dbReference>
<dbReference type="InterPro" id="IPR000639">
    <property type="entry name" value="Epox_hydrolase-like"/>
</dbReference>
<evidence type="ECO:0000256" key="1">
    <source>
        <dbReference type="ARBA" id="ARBA00022801"/>
    </source>
</evidence>
<dbReference type="Gene3D" id="3.40.50.1820">
    <property type="entry name" value="alpha/beta hydrolase"/>
    <property type="match status" value="1"/>
</dbReference>
<keyword evidence="1 3" id="KW-0378">Hydrolase</keyword>
<dbReference type="Proteomes" id="UP000292347">
    <property type="component" value="Unassembled WGS sequence"/>
</dbReference>
<dbReference type="RefSeq" id="WP_129342259.1">
    <property type="nucleotide sequence ID" value="NZ_JACIDD010000002.1"/>
</dbReference>
<dbReference type="GO" id="GO:0016787">
    <property type="term" value="F:hydrolase activity"/>
    <property type="evidence" value="ECO:0007669"/>
    <property type="project" value="UniProtKB-KW"/>
</dbReference>
<organism evidence="3 4">
    <name type="scientific">Sphingomonas desiccabilis</name>
    <dbReference type="NCBI Taxonomy" id="429134"/>
    <lineage>
        <taxon>Bacteria</taxon>
        <taxon>Pseudomonadati</taxon>
        <taxon>Pseudomonadota</taxon>
        <taxon>Alphaproteobacteria</taxon>
        <taxon>Sphingomonadales</taxon>
        <taxon>Sphingomonadaceae</taxon>
        <taxon>Sphingomonas</taxon>
    </lineage>
</organism>
<dbReference type="PRINTS" id="PR00412">
    <property type="entry name" value="EPOXHYDRLASE"/>
</dbReference>
<feature type="domain" description="AB hydrolase-1" evidence="2">
    <location>
        <begin position="35"/>
        <end position="278"/>
    </location>
</feature>
<dbReference type="OrthoDB" id="9804723at2"/>
<evidence type="ECO:0000313" key="4">
    <source>
        <dbReference type="Proteomes" id="UP000292347"/>
    </source>
</evidence>
<gene>
    <name evidence="3" type="ORF">EO081_12770</name>
</gene>
<reference evidence="3 4" key="1">
    <citation type="submission" date="2019-01" db="EMBL/GenBank/DDBJ databases">
        <title>Sphingomonas mucosissima sp. nov. and Sphingomonas desiccabilis sp. nov., from biological soil crusts in the Colorado Plateau, USA.</title>
        <authorList>
            <person name="Zhu D."/>
        </authorList>
    </citation>
    <scope>NUCLEOTIDE SEQUENCE [LARGE SCALE GENOMIC DNA]</scope>
    <source>
        <strain evidence="3 4">CP1D</strain>
    </source>
</reference>
<keyword evidence="4" id="KW-1185">Reference proteome</keyword>
<dbReference type="EMBL" id="SDPT01000002">
    <property type="protein sequence ID" value="RXZ32045.1"/>
    <property type="molecule type" value="Genomic_DNA"/>
</dbReference>
<accession>A0A4Q2ITY3</accession>
<dbReference type="AlphaFoldDB" id="A0A4Q2ITY3"/>
<dbReference type="PRINTS" id="PR00111">
    <property type="entry name" value="ABHYDROLASE"/>
</dbReference>
<dbReference type="Pfam" id="PF00561">
    <property type="entry name" value="Abhydrolase_1"/>
    <property type="match status" value="1"/>
</dbReference>
<dbReference type="InterPro" id="IPR000073">
    <property type="entry name" value="AB_hydrolase_1"/>
</dbReference>
<comment type="caution">
    <text evidence="3">The sequence shown here is derived from an EMBL/GenBank/DDBJ whole genome shotgun (WGS) entry which is preliminary data.</text>
</comment>
<name>A0A4Q2ITY3_9SPHN</name>
<proteinExistence type="predicted"/>
<sequence>MTEDQLIAAGWTSREVRANGIDLHVVEAGPRDGQPLLLLHGFPEFWWAWRKQIQPLADAGFRVIVPDLRGYNLSEAPEGLASYDLDVLAADVVALAEALDVRRFDLVGHDWGGVIAWWVAARHAGHAEKLVILDAPHPDVWGGQALKHPSQALRSSYAMFFQLPWLPEAVFGSFDFAALRTMVEGSAAPGAFEPRALDRYVQAWQRPGRFTAMLNYYRALRHRRSGGSARIKVPTRILWGGKDSFLEPHVARASLTQCEQGDLEILEDATHWLHLEQPERVTARILDHLQS</sequence>